<name>A0ACC2LD50_PERAE</name>
<proteinExistence type="predicted"/>
<accession>A0ACC2LD50</accession>
<keyword evidence="2" id="KW-1185">Reference proteome</keyword>
<gene>
    <name evidence="1" type="ORF">MRB53_024513</name>
</gene>
<sequence>MEVGSNLESIGKEIVARCGGLPLAIKVVGGMMFGKGDSVHEWRSIAQHLKEEMVETKKDEPLMLSLGLSYEELPP</sequence>
<comment type="caution">
    <text evidence="1">The sequence shown here is derived from an EMBL/GenBank/DDBJ whole genome shotgun (WGS) entry which is preliminary data.</text>
</comment>
<dbReference type="EMBL" id="CM056815">
    <property type="protein sequence ID" value="KAJ8631190.1"/>
    <property type="molecule type" value="Genomic_DNA"/>
</dbReference>
<evidence type="ECO:0000313" key="1">
    <source>
        <dbReference type="EMBL" id="KAJ8631190.1"/>
    </source>
</evidence>
<protein>
    <submittedName>
        <fullName evidence="1">Uncharacterized protein</fullName>
    </submittedName>
</protein>
<organism evidence="1 2">
    <name type="scientific">Persea americana</name>
    <name type="common">Avocado</name>
    <dbReference type="NCBI Taxonomy" id="3435"/>
    <lineage>
        <taxon>Eukaryota</taxon>
        <taxon>Viridiplantae</taxon>
        <taxon>Streptophyta</taxon>
        <taxon>Embryophyta</taxon>
        <taxon>Tracheophyta</taxon>
        <taxon>Spermatophyta</taxon>
        <taxon>Magnoliopsida</taxon>
        <taxon>Magnoliidae</taxon>
        <taxon>Laurales</taxon>
        <taxon>Lauraceae</taxon>
        <taxon>Persea</taxon>
    </lineage>
</organism>
<reference evidence="1 2" key="1">
    <citation type="journal article" date="2022" name="Hortic Res">
        <title>A haplotype resolved chromosomal level avocado genome allows analysis of novel avocado genes.</title>
        <authorList>
            <person name="Nath O."/>
            <person name="Fletcher S.J."/>
            <person name="Hayward A."/>
            <person name="Shaw L.M."/>
            <person name="Masouleh A.K."/>
            <person name="Furtado A."/>
            <person name="Henry R.J."/>
            <person name="Mitter N."/>
        </authorList>
    </citation>
    <scope>NUCLEOTIDE SEQUENCE [LARGE SCALE GENOMIC DNA]</scope>
    <source>
        <strain evidence="2">cv. Hass</strain>
    </source>
</reference>
<evidence type="ECO:0000313" key="2">
    <source>
        <dbReference type="Proteomes" id="UP001234297"/>
    </source>
</evidence>
<dbReference type="Proteomes" id="UP001234297">
    <property type="component" value="Chromosome 7"/>
</dbReference>